<dbReference type="CDD" id="cd01098">
    <property type="entry name" value="PAN_AP_plant"/>
    <property type="match status" value="1"/>
</dbReference>
<keyword evidence="15" id="KW-0325">Glycoprotein</keyword>
<feature type="domain" description="Protein kinase" evidence="23">
    <location>
        <begin position="512"/>
        <end position="787"/>
    </location>
</feature>
<evidence type="ECO:0000256" key="11">
    <source>
        <dbReference type="ARBA" id="ARBA00022989"/>
    </source>
</evidence>
<comment type="caution">
    <text evidence="19">Lacks conserved residue(s) required for the propagation of feature annotation.</text>
</comment>
<dbReference type="Pfam" id="PF01453">
    <property type="entry name" value="B_lectin"/>
    <property type="match status" value="1"/>
</dbReference>
<dbReference type="Gene3D" id="2.90.10.10">
    <property type="entry name" value="Bulb-type lectin domain"/>
    <property type="match status" value="2"/>
</dbReference>
<dbReference type="Pfam" id="PF00069">
    <property type="entry name" value="Pkinase"/>
    <property type="match status" value="1"/>
</dbReference>
<dbReference type="GO" id="GO:0005524">
    <property type="term" value="F:ATP binding"/>
    <property type="evidence" value="ECO:0007669"/>
    <property type="project" value="UniProtKB-UniRule"/>
</dbReference>
<evidence type="ECO:0000256" key="14">
    <source>
        <dbReference type="ARBA" id="ARBA00023170"/>
    </source>
</evidence>
<dbReference type="SUPFAM" id="SSF51110">
    <property type="entry name" value="alpha-D-mannose-specific plant lectins"/>
    <property type="match status" value="1"/>
</dbReference>
<dbReference type="InterPro" id="IPR011009">
    <property type="entry name" value="Kinase-like_dom_sf"/>
</dbReference>
<dbReference type="InterPro" id="IPR000719">
    <property type="entry name" value="Prot_kinase_dom"/>
</dbReference>
<evidence type="ECO:0000256" key="10">
    <source>
        <dbReference type="ARBA" id="ARBA00022840"/>
    </source>
</evidence>
<dbReference type="GO" id="GO:0030246">
    <property type="term" value="F:carbohydrate binding"/>
    <property type="evidence" value="ECO:0007669"/>
    <property type="project" value="UniProtKB-KW"/>
</dbReference>
<dbReference type="CDD" id="cd14066">
    <property type="entry name" value="STKc_IRAK"/>
    <property type="match status" value="1"/>
</dbReference>
<dbReference type="InterPro" id="IPR036426">
    <property type="entry name" value="Bulb-type_lectin_dom_sf"/>
</dbReference>
<dbReference type="SMART" id="SM00108">
    <property type="entry name" value="B_lectin"/>
    <property type="match status" value="1"/>
</dbReference>
<comment type="similarity">
    <text evidence="18">Belongs to the protein kinase superfamily. Ser/Thr protein kinase family.</text>
</comment>
<keyword evidence="10 18" id="KW-0067">ATP-binding</keyword>
<keyword evidence="12 21" id="KW-0472">Membrane</keyword>
<dbReference type="Gene3D" id="3.30.200.20">
    <property type="entry name" value="Phosphorylase Kinase, domain 1"/>
    <property type="match status" value="1"/>
</dbReference>
<dbReference type="CDD" id="cd00028">
    <property type="entry name" value="B_lectin"/>
    <property type="match status" value="1"/>
</dbReference>
<evidence type="ECO:0000256" key="6">
    <source>
        <dbReference type="ARBA" id="ARBA00022729"/>
    </source>
</evidence>
<accession>A0A5K1EJ34</accession>
<evidence type="ECO:0000256" key="7">
    <source>
        <dbReference type="ARBA" id="ARBA00022734"/>
    </source>
</evidence>
<dbReference type="PROSITE" id="PS50026">
    <property type="entry name" value="EGF_3"/>
    <property type="match status" value="1"/>
</dbReference>
<dbReference type="FunFam" id="2.90.10.10:FF:000013">
    <property type="entry name" value="G-type lectin S-receptor-like serine/threonine-protein kinase LECRK1"/>
    <property type="match status" value="1"/>
</dbReference>
<dbReference type="PROSITE" id="PS00107">
    <property type="entry name" value="PROTEIN_KINASE_ATP"/>
    <property type="match status" value="1"/>
</dbReference>
<evidence type="ECO:0000256" key="9">
    <source>
        <dbReference type="ARBA" id="ARBA00022777"/>
    </source>
</evidence>
<dbReference type="PROSITE" id="PS00108">
    <property type="entry name" value="PROTEIN_KINASE_ST"/>
    <property type="match status" value="1"/>
</dbReference>
<evidence type="ECO:0000256" key="20">
    <source>
        <dbReference type="PROSITE-ProRule" id="PRU10141"/>
    </source>
</evidence>
<protein>
    <recommendedName>
        <fullName evidence="18">Receptor-like serine/threonine-protein kinase</fullName>
        <ecNumber evidence="18">2.7.11.1</ecNumber>
    </recommendedName>
</protein>
<keyword evidence="6 22" id="KW-0732">Signal</keyword>
<feature type="signal peptide" evidence="22">
    <location>
        <begin position="1"/>
        <end position="25"/>
    </location>
</feature>
<keyword evidence="9 18" id="KW-0418">Kinase</keyword>
<feature type="transmembrane region" description="Helical" evidence="21">
    <location>
        <begin position="452"/>
        <end position="477"/>
    </location>
</feature>
<evidence type="ECO:0000256" key="22">
    <source>
        <dbReference type="SAM" id="SignalP"/>
    </source>
</evidence>
<sequence length="800" mass="88854">MESFTSILCVFFLMIGISSVPHAQAQSQPYKNISLGSSLSSLDKEPFWTSPSGEFSFGFSTSDGKIYVGIWFEKIPEKTLVWTANRDSPAPSGSTVELTTDGRLLLKDEKKVEFMTIANSSNGNVASAAILDNGNFVLQSSSGEVKWQSFDHPTDTILPGQSLGPQSPIYARASDTDISTGKYFLQMNDDGNLVVSWSNSPTDVDNTAYSSKTPGTSGRLVFNTSGIIYISKSDGTGVNLTPTDRIPTLANGFYQRATVGYDGVFRQYSFPKNGNGSGAQTWETVWTSINASSCEVSGICGLNGYCQLKTDGQPDCICPKGFGYINPSNRFMGCQQNFPVQQCPGLIGDAYIIETLENVDWPMGDFSQMNSIMNESSCREACLSDCLCTVAIYRVNTCWKKKIPMYNGRFIPSSNSRALIKMPKDNNSMTPLPKNNDIGEGRCKGARNSPHLIILLCLTLGLSGFANLLCLFLLAFLRRRRIKSQRTEPGQSTALGMNLRSFTYKELEDATCGFKEQLGRGSFGTVYKGVLSRQDGRKSVAVKQLDKLMEDGEKEFRTEVSVIGRTHHKNLVQLLGYCDEDSQRILVYEYLEHGSLSSFLFGSTRPSWEQRVQIIFGVARGLTYLHEECISQIIHCDIKPENILLDHNFVPKISDFGLAKLLMSDQSHTHTNIRGTKGYMASEWFRKAAITAKVDVYSFGVILLEIICCRKNVELKKKDEESAILVYWVNDCFIENRLDRLMENDEAAINDMIRVEKMVMVALWCTQEDPSLRPTMKKAVQMLEGAVDVEVPPYPSSFAA</sequence>
<dbReference type="OMA" id="DPNDVMK"/>
<evidence type="ECO:0000313" key="26">
    <source>
        <dbReference type="EMBL" id="VVW50687.1"/>
    </source>
</evidence>
<evidence type="ECO:0000259" key="23">
    <source>
        <dbReference type="PROSITE" id="PS50011"/>
    </source>
</evidence>
<comment type="subcellular location">
    <subcellularLocation>
        <location evidence="1">Membrane</location>
        <topology evidence="1">Single-pass type I membrane protein</topology>
    </subcellularLocation>
</comment>
<dbReference type="InterPro" id="IPR000858">
    <property type="entry name" value="S_locus_glycoprot_dom"/>
</dbReference>
<comment type="catalytic activity">
    <reaction evidence="16 18">
        <text>L-threonyl-[protein] + ATP = O-phospho-L-threonyl-[protein] + ADP + H(+)</text>
        <dbReference type="Rhea" id="RHEA:46608"/>
        <dbReference type="Rhea" id="RHEA-COMP:11060"/>
        <dbReference type="Rhea" id="RHEA-COMP:11605"/>
        <dbReference type="ChEBI" id="CHEBI:15378"/>
        <dbReference type="ChEBI" id="CHEBI:30013"/>
        <dbReference type="ChEBI" id="CHEBI:30616"/>
        <dbReference type="ChEBI" id="CHEBI:61977"/>
        <dbReference type="ChEBI" id="CHEBI:456216"/>
        <dbReference type="EC" id="2.7.11.1"/>
    </reaction>
</comment>
<evidence type="ECO:0000256" key="12">
    <source>
        <dbReference type="ARBA" id="ARBA00023136"/>
    </source>
</evidence>
<dbReference type="InterPro" id="IPR017441">
    <property type="entry name" value="Protein_kinase_ATP_BS"/>
</dbReference>
<feature type="chain" id="PRO_5023916403" description="Receptor-like serine/threonine-protein kinase" evidence="22">
    <location>
        <begin position="26"/>
        <end position="800"/>
    </location>
</feature>
<dbReference type="Gramene" id="NC6G0269410.1">
    <property type="protein sequence ID" value="NC6G0269410.1:cds"/>
    <property type="gene ID" value="NC6G0269410"/>
</dbReference>
<dbReference type="EC" id="2.7.11.1" evidence="18"/>
<dbReference type="Pfam" id="PF00954">
    <property type="entry name" value="S_locus_glycop"/>
    <property type="match status" value="1"/>
</dbReference>
<evidence type="ECO:0000256" key="2">
    <source>
        <dbReference type="ARBA" id="ARBA00022527"/>
    </source>
</evidence>
<dbReference type="PANTHER" id="PTHR47976">
    <property type="entry name" value="G-TYPE LECTIN S-RECEPTOR-LIKE SERINE/THREONINE-PROTEIN KINASE SD2-5"/>
    <property type="match status" value="1"/>
</dbReference>
<dbReference type="InterPro" id="IPR024171">
    <property type="entry name" value="SRK-like_kinase"/>
</dbReference>
<dbReference type="GO" id="GO:0016020">
    <property type="term" value="C:membrane"/>
    <property type="evidence" value="ECO:0007669"/>
    <property type="project" value="UniProtKB-SubCell"/>
</dbReference>
<dbReference type="FunFam" id="1.10.510.10:FF:000237">
    <property type="entry name" value="G-type lectin S-receptor-like serine/threonine-protein kinase"/>
    <property type="match status" value="1"/>
</dbReference>
<proteinExistence type="inferred from homology"/>
<evidence type="ECO:0000256" key="17">
    <source>
        <dbReference type="ARBA" id="ARBA00048679"/>
    </source>
</evidence>
<name>A0A5K1EJ34_9MAGN</name>
<comment type="catalytic activity">
    <reaction evidence="17 18">
        <text>L-seryl-[protein] + ATP = O-phospho-L-seryl-[protein] + ADP + H(+)</text>
        <dbReference type="Rhea" id="RHEA:17989"/>
        <dbReference type="Rhea" id="RHEA-COMP:9863"/>
        <dbReference type="Rhea" id="RHEA-COMP:11604"/>
        <dbReference type="ChEBI" id="CHEBI:15378"/>
        <dbReference type="ChEBI" id="CHEBI:29999"/>
        <dbReference type="ChEBI" id="CHEBI:30616"/>
        <dbReference type="ChEBI" id="CHEBI:83421"/>
        <dbReference type="ChEBI" id="CHEBI:456216"/>
        <dbReference type="EC" id="2.7.11.1"/>
    </reaction>
</comment>
<dbReference type="Gene3D" id="1.10.510.10">
    <property type="entry name" value="Transferase(Phosphotransferase) domain 1"/>
    <property type="match status" value="1"/>
</dbReference>
<keyword evidence="13" id="KW-1015">Disulfide bond</keyword>
<dbReference type="PIRSF" id="PIRSF000641">
    <property type="entry name" value="SRK"/>
    <property type="match status" value="1"/>
</dbReference>
<feature type="binding site" evidence="20">
    <location>
        <position position="543"/>
    </location>
    <ligand>
        <name>ATP</name>
        <dbReference type="ChEBI" id="CHEBI:30616"/>
    </ligand>
</feature>
<evidence type="ECO:0000256" key="5">
    <source>
        <dbReference type="ARBA" id="ARBA00022692"/>
    </source>
</evidence>
<dbReference type="Pfam" id="PF08276">
    <property type="entry name" value="PAN_2"/>
    <property type="match status" value="1"/>
</dbReference>
<dbReference type="SMART" id="SM00220">
    <property type="entry name" value="S_TKc"/>
    <property type="match status" value="1"/>
</dbReference>
<gene>
    <name evidence="26" type="ORF">NYM_LOCUS22687</name>
</gene>
<evidence type="ECO:0000256" key="4">
    <source>
        <dbReference type="ARBA" id="ARBA00022679"/>
    </source>
</evidence>
<evidence type="ECO:0000256" key="18">
    <source>
        <dbReference type="PIRNR" id="PIRNR000641"/>
    </source>
</evidence>
<evidence type="ECO:0000256" key="8">
    <source>
        <dbReference type="ARBA" id="ARBA00022741"/>
    </source>
</evidence>
<organism evidence="26">
    <name type="scientific">Nymphaea colorata</name>
    <name type="common">pocket water lily</name>
    <dbReference type="NCBI Taxonomy" id="210225"/>
    <lineage>
        <taxon>Eukaryota</taxon>
        <taxon>Viridiplantae</taxon>
        <taxon>Streptophyta</taxon>
        <taxon>Embryophyta</taxon>
        <taxon>Tracheophyta</taxon>
        <taxon>Spermatophyta</taxon>
        <taxon>Magnoliopsida</taxon>
        <taxon>Nymphaeales</taxon>
        <taxon>Nymphaeaceae</taxon>
        <taxon>Nymphaea</taxon>
    </lineage>
</organism>
<keyword evidence="5 21" id="KW-0812">Transmembrane</keyword>
<evidence type="ECO:0000256" key="19">
    <source>
        <dbReference type="PROSITE-ProRule" id="PRU00076"/>
    </source>
</evidence>
<keyword evidence="3 19" id="KW-0245">EGF-like domain</keyword>
<evidence type="ECO:0000259" key="24">
    <source>
        <dbReference type="PROSITE" id="PS50026"/>
    </source>
</evidence>
<evidence type="ECO:0000256" key="21">
    <source>
        <dbReference type="SAM" id="Phobius"/>
    </source>
</evidence>
<dbReference type="GO" id="GO:0048544">
    <property type="term" value="P:recognition of pollen"/>
    <property type="evidence" value="ECO:0007669"/>
    <property type="project" value="InterPro"/>
</dbReference>
<evidence type="ECO:0000256" key="1">
    <source>
        <dbReference type="ARBA" id="ARBA00004479"/>
    </source>
</evidence>
<keyword evidence="8 18" id="KW-0547">Nucleotide-binding</keyword>
<evidence type="ECO:0000256" key="16">
    <source>
        <dbReference type="ARBA" id="ARBA00047899"/>
    </source>
</evidence>
<reference evidence="26" key="1">
    <citation type="submission" date="2019-09" db="EMBL/GenBank/DDBJ databases">
        <authorList>
            <person name="Zhang L."/>
        </authorList>
    </citation>
    <scope>NUCLEOTIDE SEQUENCE</scope>
</reference>
<dbReference type="EMBL" id="LR721784">
    <property type="protein sequence ID" value="VVW50687.1"/>
    <property type="molecule type" value="Genomic_DNA"/>
</dbReference>
<dbReference type="GO" id="GO:0004674">
    <property type="term" value="F:protein serine/threonine kinase activity"/>
    <property type="evidence" value="ECO:0007669"/>
    <property type="project" value="UniProtKB-KW"/>
</dbReference>
<keyword evidence="7" id="KW-0430">Lectin</keyword>
<dbReference type="InterPro" id="IPR051343">
    <property type="entry name" value="G-type_lectin_kinases/EP1-like"/>
</dbReference>
<dbReference type="PROSITE" id="PS50927">
    <property type="entry name" value="BULB_LECTIN"/>
    <property type="match status" value="1"/>
</dbReference>
<feature type="domain" description="EGF-like" evidence="24">
    <location>
        <begin position="290"/>
        <end position="328"/>
    </location>
</feature>
<dbReference type="InterPro" id="IPR000742">
    <property type="entry name" value="EGF"/>
</dbReference>
<dbReference type="GO" id="GO:0106310">
    <property type="term" value="F:protein serine kinase activity"/>
    <property type="evidence" value="ECO:0007669"/>
    <property type="project" value="RHEA"/>
</dbReference>
<keyword evidence="14" id="KW-0675">Receptor</keyword>
<dbReference type="OrthoDB" id="1930390at2759"/>
<keyword evidence="2 18" id="KW-0723">Serine/threonine-protein kinase</keyword>
<evidence type="ECO:0000256" key="13">
    <source>
        <dbReference type="ARBA" id="ARBA00023157"/>
    </source>
</evidence>
<dbReference type="FunFam" id="3.30.200.20:FF:000059">
    <property type="entry name" value="S-receptor-like serine/threonine-protein kinase"/>
    <property type="match status" value="1"/>
</dbReference>
<keyword evidence="11 21" id="KW-1133">Transmembrane helix</keyword>
<dbReference type="AlphaFoldDB" id="A0A5K1EJ34"/>
<dbReference type="PANTHER" id="PTHR47976:SF108">
    <property type="entry name" value="G-TYPE LECTIN S-RECEPTOR-LIKE SERINE_THREONINE-PROTEIN KINASE LECRK1"/>
    <property type="match status" value="1"/>
</dbReference>
<evidence type="ECO:0000256" key="3">
    <source>
        <dbReference type="ARBA" id="ARBA00022536"/>
    </source>
</evidence>
<evidence type="ECO:0000256" key="15">
    <source>
        <dbReference type="ARBA" id="ARBA00023180"/>
    </source>
</evidence>
<dbReference type="InterPro" id="IPR001480">
    <property type="entry name" value="Bulb-type_lectin_dom"/>
</dbReference>
<dbReference type="SUPFAM" id="SSF56112">
    <property type="entry name" value="Protein kinase-like (PK-like)"/>
    <property type="match status" value="1"/>
</dbReference>
<keyword evidence="4 18" id="KW-0808">Transferase</keyword>
<dbReference type="PROSITE" id="PS50011">
    <property type="entry name" value="PROTEIN_KINASE_DOM"/>
    <property type="match status" value="1"/>
</dbReference>
<evidence type="ECO:0000259" key="25">
    <source>
        <dbReference type="PROSITE" id="PS50927"/>
    </source>
</evidence>
<dbReference type="InterPro" id="IPR008271">
    <property type="entry name" value="Ser/Thr_kinase_AS"/>
</dbReference>
<dbReference type="InterPro" id="IPR003609">
    <property type="entry name" value="Pan_app"/>
</dbReference>
<feature type="domain" description="Bulb-type lectin" evidence="25">
    <location>
        <begin position="33"/>
        <end position="151"/>
    </location>
</feature>